<dbReference type="GO" id="GO:0005771">
    <property type="term" value="C:multivesicular body"/>
    <property type="evidence" value="ECO:0007669"/>
    <property type="project" value="TreeGrafter"/>
</dbReference>
<dbReference type="GeneID" id="81402300"/>
<dbReference type="Pfam" id="PF04652">
    <property type="entry name" value="Vta1"/>
    <property type="match status" value="1"/>
</dbReference>
<keyword evidence="8" id="KW-0472">Membrane</keyword>
<gene>
    <name evidence="12" type="ORF">N7515_002386</name>
</gene>
<dbReference type="OrthoDB" id="391137at2759"/>
<evidence type="ECO:0000256" key="5">
    <source>
        <dbReference type="ARBA" id="ARBA00022490"/>
    </source>
</evidence>
<dbReference type="EMBL" id="JAPQKL010000002">
    <property type="protein sequence ID" value="KAJ5143599.1"/>
    <property type="molecule type" value="Genomic_DNA"/>
</dbReference>
<dbReference type="Proteomes" id="UP001149079">
    <property type="component" value="Unassembled WGS sequence"/>
</dbReference>
<reference evidence="12" key="2">
    <citation type="journal article" date="2023" name="IMA Fungus">
        <title>Comparative genomic study of the Penicillium genus elucidates a diverse pangenome and 15 lateral gene transfer events.</title>
        <authorList>
            <person name="Petersen C."/>
            <person name="Sorensen T."/>
            <person name="Nielsen M.R."/>
            <person name="Sondergaard T.E."/>
            <person name="Sorensen J.L."/>
            <person name="Fitzpatrick D.A."/>
            <person name="Frisvad J.C."/>
            <person name="Nielsen K.L."/>
        </authorList>
    </citation>
    <scope>NUCLEOTIDE SEQUENCE</scope>
    <source>
        <strain evidence="12">IBT 22155</strain>
    </source>
</reference>
<comment type="subcellular location">
    <subcellularLocation>
        <location evidence="2">Cytoplasm</location>
    </subcellularLocation>
    <subcellularLocation>
        <location evidence="1">Endosome membrane</location>
        <topology evidence="1">Peripheral membrane protein</topology>
    </subcellularLocation>
</comment>
<protein>
    <submittedName>
        <fullName evidence="12">Vacuolar protein sorting-associate Vta1 N-terminal</fullName>
    </submittedName>
</protein>
<feature type="compositionally biased region" description="Basic and acidic residues" evidence="9">
    <location>
        <begin position="205"/>
        <end position="224"/>
    </location>
</feature>
<feature type="compositionally biased region" description="Pro residues" evidence="9">
    <location>
        <begin position="319"/>
        <end position="329"/>
    </location>
</feature>
<feature type="compositionally biased region" description="Low complexity" evidence="9">
    <location>
        <begin position="330"/>
        <end position="341"/>
    </location>
</feature>
<feature type="region of interest" description="Disordered" evidence="9">
    <location>
        <begin position="186"/>
        <end position="354"/>
    </location>
</feature>
<dbReference type="Pfam" id="PF18097">
    <property type="entry name" value="Vta1_C"/>
    <property type="match status" value="1"/>
</dbReference>
<dbReference type="RefSeq" id="XP_056525243.1">
    <property type="nucleotide sequence ID" value="XM_056663130.1"/>
</dbReference>
<dbReference type="GO" id="GO:0010008">
    <property type="term" value="C:endosome membrane"/>
    <property type="evidence" value="ECO:0007669"/>
    <property type="project" value="UniProtKB-SubCell"/>
</dbReference>
<evidence type="ECO:0000259" key="10">
    <source>
        <dbReference type="Pfam" id="PF04652"/>
    </source>
</evidence>
<evidence type="ECO:0000256" key="9">
    <source>
        <dbReference type="SAM" id="MobiDB-lite"/>
    </source>
</evidence>
<evidence type="ECO:0000256" key="8">
    <source>
        <dbReference type="ARBA" id="ARBA00023136"/>
    </source>
</evidence>
<dbReference type="GO" id="GO:0015031">
    <property type="term" value="P:protein transport"/>
    <property type="evidence" value="ECO:0007669"/>
    <property type="project" value="UniProtKB-KW"/>
</dbReference>
<dbReference type="Gene3D" id="1.25.40.270">
    <property type="entry name" value="Vacuolar protein sorting-associated protein vta1"/>
    <property type="match status" value="1"/>
</dbReference>
<evidence type="ECO:0000256" key="1">
    <source>
        <dbReference type="ARBA" id="ARBA00004481"/>
    </source>
</evidence>
<dbReference type="InterPro" id="IPR039431">
    <property type="entry name" value="Vta1/CALS_N"/>
</dbReference>
<evidence type="ECO:0000313" key="13">
    <source>
        <dbReference type="Proteomes" id="UP001149079"/>
    </source>
</evidence>
<dbReference type="InterPro" id="IPR044538">
    <property type="entry name" value="Vta1-like"/>
</dbReference>
<dbReference type="PANTHER" id="PTHR46009">
    <property type="entry name" value="VACUOLAR PROTEIN SORTING-ASSOCIATED PROTEIN VTA1 HOMOLOG"/>
    <property type="match status" value="1"/>
</dbReference>
<keyword evidence="13" id="KW-1185">Reference proteome</keyword>
<accession>A0A9W9HBW7</accession>
<keyword evidence="6" id="KW-0967">Endosome</keyword>
<evidence type="ECO:0000259" key="11">
    <source>
        <dbReference type="Pfam" id="PF18097"/>
    </source>
</evidence>
<dbReference type="AlphaFoldDB" id="A0A9W9HBW7"/>
<name>A0A9W9HBW7_9EURO</name>
<feature type="domain" description="Vta1 C-terminal" evidence="11">
    <location>
        <begin position="356"/>
        <end position="389"/>
    </location>
</feature>
<organism evidence="12 13">
    <name type="scientific">Penicillium bovifimosum</name>
    <dbReference type="NCBI Taxonomy" id="126998"/>
    <lineage>
        <taxon>Eukaryota</taxon>
        <taxon>Fungi</taxon>
        <taxon>Dikarya</taxon>
        <taxon>Ascomycota</taxon>
        <taxon>Pezizomycotina</taxon>
        <taxon>Eurotiomycetes</taxon>
        <taxon>Eurotiomycetidae</taxon>
        <taxon>Eurotiales</taxon>
        <taxon>Aspergillaceae</taxon>
        <taxon>Penicillium</taxon>
    </lineage>
</organism>
<proteinExistence type="inferred from homology"/>
<dbReference type="PANTHER" id="PTHR46009:SF1">
    <property type="entry name" value="VACUOLAR PROTEIN SORTING-ASSOCIATED PROTEIN VTA1 HOMOLOG"/>
    <property type="match status" value="1"/>
</dbReference>
<evidence type="ECO:0000256" key="2">
    <source>
        <dbReference type="ARBA" id="ARBA00004496"/>
    </source>
</evidence>
<comment type="similarity">
    <text evidence="3">Belongs to the VTA1 family.</text>
</comment>
<evidence type="ECO:0000256" key="4">
    <source>
        <dbReference type="ARBA" id="ARBA00022448"/>
    </source>
</evidence>
<keyword evidence="4" id="KW-0813">Transport</keyword>
<dbReference type="GO" id="GO:0032511">
    <property type="term" value="P:late endosome to vacuole transport via multivesicular body sorting pathway"/>
    <property type="evidence" value="ECO:0007669"/>
    <property type="project" value="InterPro"/>
</dbReference>
<comment type="caution">
    <text evidence="12">The sequence shown here is derived from an EMBL/GenBank/DDBJ whole genome shotgun (WGS) entry which is preliminary data.</text>
</comment>
<sequence length="392" mass="41823">MASNIPAGLRSADIGRFAIRAAQIETAKPVIAYWCNFHIVNQIIERGLHNSDDEIKVYTTNLVDKLEEFKQENPNNEIVTDSTAASAYVEQFGLEVFSRAEAAMNANKVTKQTADTFLAAATFLELCSIWGALDPEIAGRIKFAKFHAVRIVKAFKAGEDPNATNPAPKQEEEPIDDPDVQAFDESVAEEASKPRQASIEEVPDESDRLGRELARKSVLDESLHPSRTSSAPRAPADSGPEIPSVPRNAPGQPLDADNSSSGGLELPSTPATIGGSPSVPNLPDTPTAFHSFPRPSIDPSMPAPDPASFYDTPSAGAPTQPPVGPPFVPTPAAHVPAAQAPYVPPQPTHGVDDGSVQMAQKHARWAVSALTFDDVETAIKELRNSLKCLGAS</sequence>
<dbReference type="InterPro" id="IPR041212">
    <property type="entry name" value="Vta1_C"/>
</dbReference>
<evidence type="ECO:0000256" key="3">
    <source>
        <dbReference type="ARBA" id="ARBA00007895"/>
    </source>
</evidence>
<evidence type="ECO:0000313" key="12">
    <source>
        <dbReference type="EMBL" id="KAJ5143599.1"/>
    </source>
</evidence>
<keyword evidence="5" id="KW-0963">Cytoplasm</keyword>
<dbReference type="InterPro" id="IPR023175">
    <property type="entry name" value="Vta1/CALS_N_sf"/>
</dbReference>
<feature type="domain" description="Vta1/callose synthase N-terminal" evidence="10">
    <location>
        <begin position="14"/>
        <end position="156"/>
    </location>
</feature>
<evidence type="ECO:0000256" key="6">
    <source>
        <dbReference type="ARBA" id="ARBA00022753"/>
    </source>
</evidence>
<evidence type="ECO:0000256" key="7">
    <source>
        <dbReference type="ARBA" id="ARBA00022927"/>
    </source>
</evidence>
<dbReference type="Gene3D" id="1.20.5.420">
    <property type="entry name" value="Immunoglobulin FC, subunit C"/>
    <property type="match status" value="1"/>
</dbReference>
<reference evidence="12" key="1">
    <citation type="submission" date="2022-11" db="EMBL/GenBank/DDBJ databases">
        <authorList>
            <person name="Petersen C."/>
        </authorList>
    </citation>
    <scope>NUCLEOTIDE SEQUENCE</scope>
    <source>
        <strain evidence="12">IBT 22155</strain>
    </source>
</reference>
<keyword evidence="7" id="KW-0653">Protein transport</keyword>